<dbReference type="PANTHER" id="PTHR11540:SF47">
    <property type="entry name" value="MALATE DEHYDROGENASE"/>
    <property type="match status" value="1"/>
</dbReference>
<evidence type="ECO:0000256" key="1">
    <source>
        <dbReference type="ARBA" id="ARBA00023002"/>
    </source>
</evidence>
<dbReference type="OrthoDB" id="4069699at2759"/>
<dbReference type="GO" id="GO:0005739">
    <property type="term" value="C:mitochondrion"/>
    <property type="evidence" value="ECO:0007669"/>
    <property type="project" value="TreeGrafter"/>
</dbReference>
<sequence length="136" mass="14780">MKTWMLRSVEAAPRGACAPSSFANFIHQSRVPIAKSQSWVPPVGSAQSNLFAYMGRRVAWYMGEDQLGKALEGCDVVIIPRPAVVNMISNLVNSTVPIAVEIFKKAGTYDEKKLFEVTVPVVGGHAGITILPCFLM</sequence>
<proteinExistence type="predicted"/>
<evidence type="ECO:0000313" key="3">
    <source>
        <dbReference type="EMBL" id="KAF8391266.1"/>
    </source>
</evidence>
<dbReference type="GO" id="GO:0030060">
    <property type="term" value="F:L-malate dehydrogenase (NAD+) activity"/>
    <property type="evidence" value="ECO:0007669"/>
    <property type="project" value="TreeGrafter"/>
</dbReference>
<comment type="caution">
    <text evidence="3">The sequence shown here is derived from an EMBL/GenBank/DDBJ whole genome shotgun (WGS) entry which is preliminary data.</text>
</comment>
<dbReference type="AlphaFoldDB" id="A0A834YTE8"/>
<evidence type="ECO:0000256" key="2">
    <source>
        <dbReference type="ARBA" id="ARBA00023027"/>
    </source>
</evidence>
<keyword evidence="4" id="KW-1185">Reference proteome</keyword>
<protein>
    <recommendedName>
        <fullName evidence="5">Malate dehydrogenase</fullName>
    </recommendedName>
</protein>
<dbReference type="PANTHER" id="PTHR11540">
    <property type="entry name" value="MALATE AND LACTATE DEHYDROGENASE"/>
    <property type="match status" value="1"/>
</dbReference>
<evidence type="ECO:0008006" key="5">
    <source>
        <dbReference type="Google" id="ProtNLM"/>
    </source>
</evidence>
<name>A0A834YTE8_TETSI</name>
<dbReference type="Proteomes" id="UP000655225">
    <property type="component" value="Unassembled WGS sequence"/>
</dbReference>
<organism evidence="3 4">
    <name type="scientific">Tetracentron sinense</name>
    <name type="common">Spur-leaf</name>
    <dbReference type="NCBI Taxonomy" id="13715"/>
    <lineage>
        <taxon>Eukaryota</taxon>
        <taxon>Viridiplantae</taxon>
        <taxon>Streptophyta</taxon>
        <taxon>Embryophyta</taxon>
        <taxon>Tracheophyta</taxon>
        <taxon>Spermatophyta</taxon>
        <taxon>Magnoliopsida</taxon>
        <taxon>Trochodendrales</taxon>
        <taxon>Trochodendraceae</taxon>
        <taxon>Tetracentron</taxon>
    </lineage>
</organism>
<accession>A0A834YTE8</accession>
<keyword evidence="2" id="KW-0520">NAD</keyword>
<dbReference type="EMBL" id="JABCRI010000017">
    <property type="protein sequence ID" value="KAF8391266.1"/>
    <property type="molecule type" value="Genomic_DNA"/>
</dbReference>
<evidence type="ECO:0000313" key="4">
    <source>
        <dbReference type="Proteomes" id="UP000655225"/>
    </source>
</evidence>
<keyword evidence="1" id="KW-0560">Oxidoreductase</keyword>
<reference evidence="3 4" key="1">
    <citation type="submission" date="2020-04" db="EMBL/GenBank/DDBJ databases">
        <title>Plant Genome Project.</title>
        <authorList>
            <person name="Zhang R.-G."/>
        </authorList>
    </citation>
    <scope>NUCLEOTIDE SEQUENCE [LARGE SCALE GENOMIC DNA]</scope>
    <source>
        <strain evidence="3">YNK0</strain>
        <tissue evidence="3">Leaf</tissue>
    </source>
</reference>
<gene>
    <name evidence="3" type="ORF">HHK36_023568</name>
</gene>